<sequence>MEPTFSAQLHTNYVPPRSEVTQIRNIVLGSLEERARLDEKIARFQAIVDDLRGQHHKLGIYTEDHLALTSGARRLPHDIIQVIFCHCLPTDRNAVMSAKEPPLLLGRICSGWRRIALSTPDLWTTLHVSIPNCQVSSHYIKWRRVAEAVKSWLNLSGGLPLSISAACSALVGGQPDRETSLNITYLMNLFIRHSRRWENIDFILPIPEFIAIMASLTEADVPLLKSATLESTVFNPTNLWPSVSILNAPTLREVSIISFKHTDFLQPLPWAQLTGLHLEDSTHMWSDTPSLNELDAINILKQCSLLVTCKLLVESDPSSLPPQPTLHEVILPFLRLFILIEGRRTLRSQFIECLTLPLLEYLGFRSYFAHHIDHPPFPLTIFFTRENKIEELELEIGATSTDTWTECLSHASSIKRLTLIAPEQLWAYPPFPALNDHFLSLLTPLSSNDLLCPSLEEINLKFCEGVTDEKILLFLRERTNPTHMANGMVVLKRATFTVNREMITDIMSDVQQLIAAGLELDLKYTPPLSLGFTEETEDVDVPGGPHLRAHYFSRLPDEIFSPLLGLRINRAINTLS</sequence>
<evidence type="ECO:0000313" key="2">
    <source>
        <dbReference type="Proteomes" id="UP000807353"/>
    </source>
</evidence>
<dbReference type="Proteomes" id="UP000807353">
    <property type="component" value="Unassembled WGS sequence"/>
</dbReference>
<gene>
    <name evidence="1" type="ORF">BDZ94DRAFT_1321498</name>
</gene>
<protein>
    <recommendedName>
        <fullName evidence="3">F-box domain-containing protein</fullName>
    </recommendedName>
</protein>
<name>A0A9P5YA55_9AGAR</name>
<dbReference type="AlphaFoldDB" id="A0A9P5YA55"/>
<evidence type="ECO:0000313" key="1">
    <source>
        <dbReference type="EMBL" id="KAF9463955.1"/>
    </source>
</evidence>
<reference evidence="1" key="1">
    <citation type="submission" date="2020-11" db="EMBL/GenBank/DDBJ databases">
        <authorList>
            <consortium name="DOE Joint Genome Institute"/>
            <person name="Ahrendt S."/>
            <person name="Riley R."/>
            <person name="Andreopoulos W."/>
            <person name="Labutti K."/>
            <person name="Pangilinan J."/>
            <person name="Ruiz-Duenas F.J."/>
            <person name="Barrasa J.M."/>
            <person name="Sanchez-Garcia M."/>
            <person name="Camarero S."/>
            <person name="Miyauchi S."/>
            <person name="Serrano A."/>
            <person name="Linde D."/>
            <person name="Babiker R."/>
            <person name="Drula E."/>
            <person name="Ayuso-Fernandez I."/>
            <person name="Pacheco R."/>
            <person name="Padilla G."/>
            <person name="Ferreira P."/>
            <person name="Barriuso J."/>
            <person name="Kellner H."/>
            <person name="Castanera R."/>
            <person name="Alfaro M."/>
            <person name="Ramirez L."/>
            <person name="Pisabarro A.G."/>
            <person name="Kuo A."/>
            <person name="Tritt A."/>
            <person name="Lipzen A."/>
            <person name="He G."/>
            <person name="Yan M."/>
            <person name="Ng V."/>
            <person name="Cullen D."/>
            <person name="Martin F."/>
            <person name="Rosso M.-N."/>
            <person name="Henrissat B."/>
            <person name="Hibbett D."/>
            <person name="Martinez A.T."/>
            <person name="Grigoriev I.V."/>
        </authorList>
    </citation>
    <scope>NUCLEOTIDE SEQUENCE</scope>
    <source>
        <strain evidence="1">CBS 247.69</strain>
    </source>
</reference>
<evidence type="ECO:0008006" key="3">
    <source>
        <dbReference type="Google" id="ProtNLM"/>
    </source>
</evidence>
<keyword evidence="2" id="KW-1185">Reference proteome</keyword>
<proteinExistence type="predicted"/>
<accession>A0A9P5YA55</accession>
<dbReference type="EMBL" id="MU150258">
    <property type="protein sequence ID" value="KAF9463955.1"/>
    <property type="molecule type" value="Genomic_DNA"/>
</dbReference>
<dbReference type="OrthoDB" id="3365698at2759"/>
<organism evidence="1 2">
    <name type="scientific">Collybia nuda</name>
    <dbReference type="NCBI Taxonomy" id="64659"/>
    <lineage>
        <taxon>Eukaryota</taxon>
        <taxon>Fungi</taxon>
        <taxon>Dikarya</taxon>
        <taxon>Basidiomycota</taxon>
        <taxon>Agaricomycotina</taxon>
        <taxon>Agaricomycetes</taxon>
        <taxon>Agaricomycetidae</taxon>
        <taxon>Agaricales</taxon>
        <taxon>Tricholomatineae</taxon>
        <taxon>Clitocybaceae</taxon>
        <taxon>Collybia</taxon>
    </lineage>
</organism>
<comment type="caution">
    <text evidence="1">The sequence shown here is derived from an EMBL/GenBank/DDBJ whole genome shotgun (WGS) entry which is preliminary data.</text>
</comment>